<dbReference type="Proteomes" id="UP000680865">
    <property type="component" value="Unassembled WGS sequence"/>
</dbReference>
<dbReference type="AlphaFoldDB" id="A0A919SZX9"/>
<name>A0A919SZX9_9ACTN</name>
<dbReference type="Pfam" id="PF16173">
    <property type="entry name" value="DUF4874"/>
    <property type="match status" value="1"/>
</dbReference>
<dbReference type="InterPro" id="IPR032267">
    <property type="entry name" value="DUF4832"/>
</dbReference>
<dbReference type="Pfam" id="PF16116">
    <property type="entry name" value="DUF4832"/>
    <property type="match status" value="1"/>
</dbReference>
<organism evidence="3 4">
    <name type="scientific">Winogradskya consettensis</name>
    <dbReference type="NCBI Taxonomy" id="113560"/>
    <lineage>
        <taxon>Bacteria</taxon>
        <taxon>Bacillati</taxon>
        <taxon>Actinomycetota</taxon>
        <taxon>Actinomycetes</taxon>
        <taxon>Micromonosporales</taxon>
        <taxon>Micromonosporaceae</taxon>
        <taxon>Winogradskya</taxon>
    </lineage>
</organism>
<dbReference type="InterPro" id="IPR032379">
    <property type="entry name" value="DUF4874"/>
</dbReference>
<proteinExistence type="predicted"/>
<accession>A0A919SZX9</accession>
<evidence type="ECO:0000313" key="3">
    <source>
        <dbReference type="EMBL" id="GIM82688.1"/>
    </source>
</evidence>
<dbReference type="RefSeq" id="WP_213002646.1">
    <property type="nucleotide sequence ID" value="NZ_BAAATW010000006.1"/>
</dbReference>
<comment type="caution">
    <text evidence="3">The sequence shown here is derived from an EMBL/GenBank/DDBJ whole genome shotgun (WGS) entry which is preliminary data.</text>
</comment>
<evidence type="ECO:0000259" key="1">
    <source>
        <dbReference type="Pfam" id="PF16116"/>
    </source>
</evidence>
<protein>
    <recommendedName>
        <fullName evidence="5">DUF4832 domain-containing protein</fullName>
    </recommendedName>
</protein>
<evidence type="ECO:0008006" key="5">
    <source>
        <dbReference type="Google" id="ProtNLM"/>
    </source>
</evidence>
<sequence length="594" mass="62638">MARTLVTVAGGEIVNHDVIKLDKVADGALKKLLTADERANLTALGIGGYISTVLKTGSYSLILTDAGALVEVNSASAVTVTIPTAAAIAFPVGTVVSVLQYGVGQVTLAGAGGVTLRTPSTLTTRAQYSLITARKRSTNEWVVGGDLTVSGGGGGTPDPTLTTQTYTASTEIFPSPERGFFQYTETHYSGGSGFSALNTSTLQSTRTSLGRSLVFRYYVMEDMLGADTIPSAWLTALANDMTALRSAGCKMLPRFCYNTSGDYSQVTEPPLARILSHIDQIGNVLNANADVIHAVQMGFIGMWGEQYYTKTLGGAAVFGDVGSTNDTQKNNRMAVLSGLMSKLATSIYVQVRYVGLLRWAADAGLNMSRLGFHNDAIGSPDGDYGTYSTYNSQSEADARTYLINQIEPGRPHGGESASNNPPATDYPAMRSQMSAQHWSYLNPEYYGSVLAGWGSTNRDEVSRLLGYRLRLVSSKMPTSSAAGASVSVELVMANDGFGRVLSNRPLQVRFVNGGTTITRDLGYDVRTIPALSSGVTITGTVTAPTAGTWAVHLALPDPASGLAGNPAYAIQLANTGLWDGSTGRNSLARNLTVS</sequence>
<reference evidence="3" key="1">
    <citation type="submission" date="2021-03" db="EMBL/GenBank/DDBJ databases">
        <title>Whole genome shotgun sequence of Actinoplanes consettensis NBRC 14913.</title>
        <authorList>
            <person name="Komaki H."/>
            <person name="Tamura T."/>
        </authorList>
    </citation>
    <scope>NUCLEOTIDE SEQUENCE</scope>
    <source>
        <strain evidence="3">NBRC 14913</strain>
    </source>
</reference>
<feature type="domain" description="DUF4874" evidence="2">
    <location>
        <begin position="176"/>
        <end position="354"/>
    </location>
</feature>
<feature type="domain" description="DUF4832" evidence="1">
    <location>
        <begin position="369"/>
        <end position="574"/>
    </location>
</feature>
<evidence type="ECO:0000313" key="4">
    <source>
        <dbReference type="Proteomes" id="UP000680865"/>
    </source>
</evidence>
<gene>
    <name evidence="3" type="ORF">Aco04nite_82770</name>
</gene>
<dbReference type="EMBL" id="BOQP01000052">
    <property type="protein sequence ID" value="GIM82688.1"/>
    <property type="molecule type" value="Genomic_DNA"/>
</dbReference>
<evidence type="ECO:0000259" key="2">
    <source>
        <dbReference type="Pfam" id="PF16173"/>
    </source>
</evidence>
<keyword evidence="4" id="KW-1185">Reference proteome</keyword>